<dbReference type="InterPro" id="IPR013320">
    <property type="entry name" value="ConA-like_dom_sf"/>
</dbReference>
<gene>
    <name evidence="2" type="ORF">TGAM01_v202097</name>
</gene>
<sequence>MKDGDRAGVSMFRDDSAYIGIHKHAEEAKLVYVGNVKVGPLNVPVGYVNGRPVALDWQCVSNGSIKSERSLASDRVWLRIKVGLRAAHADGHENDARNATFEYSFDGTTFTQFGLVYLLTRSTMGYIGYRFGLFNFATEALGGQIRVDY</sequence>
<dbReference type="Pfam" id="PF17851">
    <property type="entry name" value="GH43_C2"/>
    <property type="match status" value="1"/>
</dbReference>
<dbReference type="RefSeq" id="XP_018666466.1">
    <property type="nucleotide sequence ID" value="XM_018800324.1"/>
</dbReference>
<evidence type="ECO:0000313" key="2">
    <source>
        <dbReference type="EMBL" id="PON28989.1"/>
    </source>
</evidence>
<dbReference type="Gene3D" id="2.60.120.200">
    <property type="match status" value="1"/>
</dbReference>
<evidence type="ECO:0000313" key="3">
    <source>
        <dbReference type="Proteomes" id="UP000054821"/>
    </source>
</evidence>
<proteinExistence type="predicted"/>
<keyword evidence="3" id="KW-1185">Reference proteome</keyword>
<dbReference type="AlphaFoldDB" id="A0A2P4ZXG7"/>
<evidence type="ECO:0000259" key="1">
    <source>
        <dbReference type="Pfam" id="PF17851"/>
    </source>
</evidence>
<protein>
    <recommendedName>
        <fullName evidence="1">Beta-xylosidase C-terminal Concanavalin A-like domain-containing protein</fullName>
    </recommendedName>
</protein>
<dbReference type="STRING" id="398673.A0A2P4ZXG7"/>
<feature type="domain" description="Beta-xylosidase C-terminal Concanavalin A-like" evidence="1">
    <location>
        <begin position="2"/>
        <end position="148"/>
    </location>
</feature>
<dbReference type="SUPFAM" id="SSF49899">
    <property type="entry name" value="Concanavalin A-like lectins/glucanases"/>
    <property type="match status" value="1"/>
</dbReference>
<dbReference type="GeneID" id="29980407"/>
<dbReference type="EMBL" id="JPDN02000005">
    <property type="protein sequence ID" value="PON28989.1"/>
    <property type="molecule type" value="Genomic_DNA"/>
</dbReference>
<organism evidence="2 3">
    <name type="scientific">Trichoderma gamsii</name>
    <dbReference type="NCBI Taxonomy" id="398673"/>
    <lineage>
        <taxon>Eukaryota</taxon>
        <taxon>Fungi</taxon>
        <taxon>Dikarya</taxon>
        <taxon>Ascomycota</taxon>
        <taxon>Pezizomycotina</taxon>
        <taxon>Sordariomycetes</taxon>
        <taxon>Hypocreomycetidae</taxon>
        <taxon>Hypocreales</taxon>
        <taxon>Hypocreaceae</taxon>
        <taxon>Trichoderma</taxon>
    </lineage>
</organism>
<dbReference type="Proteomes" id="UP000054821">
    <property type="component" value="Unassembled WGS sequence"/>
</dbReference>
<dbReference type="InterPro" id="IPR041542">
    <property type="entry name" value="GH43_C2"/>
</dbReference>
<name>A0A2P4ZXG7_9HYPO</name>
<reference evidence="2 3" key="1">
    <citation type="journal article" date="2016" name="Genome Announc.">
        <title>Draft Whole-Genome Sequence of Trichoderma gamsii T6085, a Promising Biocontrol Agent of Fusarium Head Blight on Wheat.</title>
        <authorList>
            <person name="Baroncelli R."/>
            <person name="Zapparata A."/>
            <person name="Piaggeschi G."/>
            <person name="Sarrocco S."/>
            <person name="Vannacci G."/>
        </authorList>
    </citation>
    <scope>NUCLEOTIDE SEQUENCE [LARGE SCALE GENOMIC DNA]</scope>
    <source>
        <strain evidence="2 3">T6085</strain>
    </source>
</reference>
<comment type="caution">
    <text evidence="2">The sequence shown here is derived from an EMBL/GenBank/DDBJ whole genome shotgun (WGS) entry which is preliminary data.</text>
</comment>
<accession>A0A2P4ZXG7</accession>